<dbReference type="GO" id="GO:0000293">
    <property type="term" value="F:ferric-chelate reductase activity"/>
    <property type="evidence" value="ECO:0007669"/>
    <property type="project" value="UniProtKB-ARBA"/>
</dbReference>
<feature type="transmembrane region" description="Helical" evidence="10">
    <location>
        <begin position="249"/>
        <end position="267"/>
    </location>
</feature>
<comment type="similarity">
    <text evidence="2">Belongs to the ferric reductase (FRE) family.</text>
</comment>
<dbReference type="SFLD" id="SFLDG01168">
    <property type="entry name" value="Ferric_reductase_subgroup_(FRE"/>
    <property type="match status" value="1"/>
</dbReference>
<accession>A0A177AND4</accession>
<gene>
    <name evidence="12" type="ORF">VC83_00022</name>
</gene>
<evidence type="ECO:0000313" key="12">
    <source>
        <dbReference type="EMBL" id="OAF63340.1"/>
    </source>
</evidence>
<sequence>MAAESSTELSSLGLLSSTATTGISGPNPTIEPYTTDLNGVDQLGNRRCQDALFWFLGILGLCVLLVRMLEISRAWIRHKVAMGKPKARQVFWRDNQSAWWPWIKRNVTYAPLGNKRHNREMRLSSAVSVGTLPSRFHMVLLTVYFISNFAYCAALDYSVGNRWSVAAQLRGRSGVLALSNMVPLVIFAGRNNVLIPMLKISFDTYNLLHRWIGRMVVFESLIHTLAWLITQIASDGWSSAGRKISTDPFILWGSIGTGTMFIILISSPSPLRHAFYETFLNVHIILAFAAIIAVCVHCKLGHLYELLPYAIGVLVIWFFDRLFRFARMLYYNYSSRSSTYATVEALPGDACRVTLHLPTFLHVAPGSHAYLRFLAIKPWESHPFSIAWTSHTCIDTIDVLPSTEKAPESPIPKSARTSVSFLISAHTGMTRSLYTRALAAPSRRLRTRAAFEGPYAGHHSLASYGHCVLVAGSSGITHQISHVHQLLTEFPHGTIATRKITLIWIVRDLEHLEWVRPWVDELLRMPMRRELLVIKLFVTRPRSAAEVTSPSQTVQMFPGRPNIRVLLLNEVVDQVGAMCVTVCGPGGLADNVREVVREVQGCGVIDFVEEAFTW</sequence>
<feature type="transmembrane region" description="Helical" evidence="10">
    <location>
        <begin position="211"/>
        <end position="229"/>
    </location>
</feature>
<proteinExistence type="inferred from homology"/>
<keyword evidence="7" id="KW-0560">Oxidoreductase</keyword>
<dbReference type="SUPFAM" id="SSF52343">
    <property type="entry name" value="Ferredoxin reductase-like, C-terminal NADP-linked domain"/>
    <property type="match status" value="1"/>
</dbReference>
<dbReference type="InterPro" id="IPR017927">
    <property type="entry name" value="FAD-bd_FR_type"/>
</dbReference>
<dbReference type="VEuPathDB" id="FungiDB:GMDG_06906"/>
<dbReference type="InterPro" id="IPR039261">
    <property type="entry name" value="FNR_nucleotide-bd"/>
</dbReference>
<dbReference type="AlphaFoldDB" id="A0A177AND4"/>
<dbReference type="PROSITE" id="PS51384">
    <property type="entry name" value="FAD_FR"/>
    <property type="match status" value="1"/>
</dbReference>
<feature type="transmembrane region" description="Helical" evidence="10">
    <location>
        <begin position="51"/>
        <end position="69"/>
    </location>
</feature>
<dbReference type="GeneID" id="36283121"/>
<dbReference type="InterPro" id="IPR013112">
    <property type="entry name" value="FAD-bd_8"/>
</dbReference>
<evidence type="ECO:0000256" key="2">
    <source>
        <dbReference type="ARBA" id="ARBA00006278"/>
    </source>
</evidence>
<evidence type="ECO:0000256" key="7">
    <source>
        <dbReference type="ARBA" id="ARBA00023002"/>
    </source>
</evidence>
<evidence type="ECO:0000256" key="4">
    <source>
        <dbReference type="ARBA" id="ARBA00022692"/>
    </source>
</evidence>
<keyword evidence="9 10" id="KW-0472">Membrane</keyword>
<keyword evidence="8" id="KW-0406">Ion transport</keyword>
<evidence type="ECO:0000256" key="1">
    <source>
        <dbReference type="ARBA" id="ARBA00004141"/>
    </source>
</evidence>
<dbReference type="InterPro" id="IPR013121">
    <property type="entry name" value="Fe_red_NAD-bd_6"/>
</dbReference>
<feature type="transmembrane region" description="Helical" evidence="10">
    <location>
        <begin position="306"/>
        <end position="323"/>
    </location>
</feature>
<keyword evidence="5" id="KW-0249">Electron transport</keyword>
<dbReference type="GO" id="GO:0005886">
    <property type="term" value="C:plasma membrane"/>
    <property type="evidence" value="ECO:0007669"/>
    <property type="project" value="TreeGrafter"/>
</dbReference>
<dbReference type="eggNOG" id="KOG0039">
    <property type="taxonomic scope" value="Eukaryota"/>
</dbReference>
<keyword evidence="4 10" id="KW-0812">Transmembrane</keyword>
<dbReference type="OrthoDB" id="4494341at2759"/>
<comment type="subcellular location">
    <subcellularLocation>
        <location evidence="1">Membrane</location>
        <topology evidence="1">Multi-pass membrane protein</topology>
    </subcellularLocation>
</comment>
<dbReference type="Gene3D" id="3.40.50.80">
    <property type="entry name" value="Nucleotide-binding domain of ferredoxin-NADP reductase (FNR) module"/>
    <property type="match status" value="1"/>
</dbReference>
<feature type="transmembrane region" description="Helical" evidence="10">
    <location>
        <begin position="171"/>
        <end position="190"/>
    </location>
</feature>
<keyword evidence="6 10" id="KW-1133">Transmembrane helix</keyword>
<evidence type="ECO:0000259" key="11">
    <source>
        <dbReference type="PROSITE" id="PS51384"/>
    </source>
</evidence>
<dbReference type="SFLD" id="SFLDS00052">
    <property type="entry name" value="Ferric_Reductase_Domain"/>
    <property type="match status" value="1"/>
</dbReference>
<feature type="transmembrane region" description="Helical" evidence="10">
    <location>
        <begin position="279"/>
        <end position="300"/>
    </location>
</feature>
<evidence type="ECO:0000256" key="9">
    <source>
        <dbReference type="ARBA" id="ARBA00023136"/>
    </source>
</evidence>
<dbReference type="PANTHER" id="PTHR32361:SF12">
    <property type="entry name" value="PUTATIVE (AFU_ORTHOLOGUE AFUA_1G14340)-RELATED"/>
    <property type="match status" value="1"/>
</dbReference>
<evidence type="ECO:0000256" key="10">
    <source>
        <dbReference type="SAM" id="Phobius"/>
    </source>
</evidence>
<organism evidence="12">
    <name type="scientific">Pseudogymnoascus destructans</name>
    <dbReference type="NCBI Taxonomy" id="655981"/>
    <lineage>
        <taxon>Eukaryota</taxon>
        <taxon>Fungi</taxon>
        <taxon>Dikarya</taxon>
        <taxon>Ascomycota</taxon>
        <taxon>Pezizomycotina</taxon>
        <taxon>Leotiomycetes</taxon>
        <taxon>Thelebolales</taxon>
        <taxon>Thelebolaceae</taxon>
        <taxon>Pseudogymnoascus</taxon>
    </lineage>
</organism>
<dbReference type="Pfam" id="PF08022">
    <property type="entry name" value="FAD_binding_8"/>
    <property type="match status" value="1"/>
</dbReference>
<dbReference type="GO" id="GO:0015677">
    <property type="term" value="P:copper ion import"/>
    <property type="evidence" value="ECO:0007669"/>
    <property type="project" value="TreeGrafter"/>
</dbReference>
<keyword evidence="3" id="KW-0813">Transport</keyword>
<evidence type="ECO:0000256" key="5">
    <source>
        <dbReference type="ARBA" id="ARBA00022982"/>
    </source>
</evidence>
<feature type="domain" description="FAD-binding FR-type" evidence="11">
    <location>
        <begin position="333"/>
        <end position="461"/>
    </location>
</feature>
<dbReference type="RefSeq" id="XP_024328609.1">
    <property type="nucleotide sequence ID" value="XM_024463719.1"/>
</dbReference>
<dbReference type="PANTHER" id="PTHR32361">
    <property type="entry name" value="FERRIC/CUPRIC REDUCTASE TRANSMEMBRANE COMPONENT"/>
    <property type="match status" value="1"/>
</dbReference>
<dbReference type="EMBL" id="KV441386">
    <property type="protein sequence ID" value="OAF63340.1"/>
    <property type="molecule type" value="Genomic_DNA"/>
</dbReference>
<evidence type="ECO:0000256" key="8">
    <source>
        <dbReference type="ARBA" id="ARBA00023065"/>
    </source>
</evidence>
<evidence type="ECO:0000256" key="3">
    <source>
        <dbReference type="ARBA" id="ARBA00022448"/>
    </source>
</evidence>
<protein>
    <recommendedName>
        <fullName evidence="11">FAD-binding FR-type domain-containing protein</fullName>
    </recommendedName>
</protein>
<dbReference type="InterPro" id="IPR051410">
    <property type="entry name" value="Ferric/Cupric_Reductase"/>
</dbReference>
<dbReference type="InterPro" id="IPR013130">
    <property type="entry name" value="Fe3_Rdtase_TM_dom"/>
</dbReference>
<dbReference type="GO" id="GO:0006826">
    <property type="term" value="P:iron ion transport"/>
    <property type="evidence" value="ECO:0007669"/>
    <property type="project" value="TreeGrafter"/>
</dbReference>
<dbReference type="Proteomes" id="UP000077154">
    <property type="component" value="Unassembled WGS sequence"/>
</dbReference>
<evidence type="ECO:0000256" key="6">
    <source>
        <dbReference type="ARBA" id="ARBA00022989"/>
    </source>
</evidence>
<dbReference type="Pfam" id="PF08030">
    <property type="entry name" value="NAD_binding_6"/>
    <property type="match status" value="1"/>
</dbReference>
<name>A0A177AND4_9PEZI</name>
<feature type="transmembrane region" description="Helical" evidence="10">
    <location>
        <begin position="138"/>
        <end position="159"/>
    </location>
</feature>
<dbReference type="CDD" id="cd06186">
    <property type="entry name" value="NOX_Duox_like_FAD_NADP"/>
    <property type="match status" value="1"/>
</dbReference>
<dbReference type="Pfam" id="PF01794">
    <property type="entry name" value="Ferric_reduct"/>
    <property type="match status" value="1"/>
</dbReference>
<dbReference type="GO" id="GO:0006879">
    <property type="term" value="P:intracellular iron ion homeostasis"/>
    <property type="evidence" value="ECO:0007669"/>
    <property type="project" value="TreeGrafter"/>
</dbReference>
<reference evidence="12" key="1">
    <citation type="submission" date="2016-03" db="EMBL/GenBank/DDBJ databases">
        <title>Updated assembly of Pseudogymnoascus destructans, the fungus causing white-nose syndrome of bats.</title>
        <authorList>
            <person name="Palmer J.M."/>
            <person name="Drees K.P."/>
            <person name="Foster J.T."/>
            <person name="Lindner D.L."/>
        </authorList>
    </citation>
    <scope>NUCLEOTIDE SEQUENCE [LARGE SCALE GENOMIC DNA]</scope>
    <source>
        <strain evidence="12">20631-21</strain>
    </source>
</reference>